<proteinExistence type="predicted"/>
<dbReference type="OrthoDB" id="793003at2"/>
<dbReference type="Gene3D" id="3.90.1140.10">
    <property type="entry name" value="Cyclic phosphodiesterase"/>
    <property type="match status" value="1"/>
</dbReference>
<evidence type="ECO:0000313" key="2">
    <source>
        <dbReference type="Proteomes" id="UP000002696"/>
    </source>
</evidence>
<dbReference type="RefSeq" id="WP_013270415.1">
    <property type="nucleotide sequence ID" value="NC_014375.1"/>
</dbReference>
<dbReference type="InParanoid" id="D9QP52"/>
<dbReference type="BioCyc" id="BSUB633149:G1GM8-3027-MONOMER"/>
<dbReference type="Proteomes" id="UP000002696">
    <property type="component" value="Chromosome"/>
</dbReference>
<dbReference type="PANTHER" id="PTHR40037:SF1">
    <property type="entry name" value="PHOSPHOESTERASE SAOUHSC_00951-RELATED"/>
    <property type="match status" value="1"/>
</dbReference>
<dbReference type="InterPro" id="IPR009097">
    <property type="entry name" value="Cyclic_Pdiesterase"/>
</dbReference>
<dbReference type="Pfam" id="PF13563">
    <property type="entry name" value="2_5_RNA_ligase2"/>
    <property type="match status" value="1"/>
</dbReference>
<dbReference type="STRING" id="633149.Bresu_3009"/>
<dbReference type="AlphaFoldDB" id="D9QP52"/>
<sequence length="171" mass="19436">MADPSPLIVTAALDDGAFAWFEDLRQSHFPRHRNKVPAHVTLFHALPGEHEDAVVETLRAACARRRPVQVDVRGPWFLGNGVAYRLASTDLEQLRAELAGAFAPWLTRQDQARYRPHITVQNKAEPDEARRLLEQLQLEFEPFPIFAEGLLLWRYLGGPWALVDRFAFDAA</sequence>
<organism evidence="1 2">
    <name type="scientific">Brevundimonas subvibrioides (strain ATCC 15264 / DSM 4735 / LMG 14903 / NBRC 16000 / CB 81)</name>
    <name type="common">Caulobacter subvibrioides</name>
    <dbReference type="NCBI Taxonomy" id="633149"/>
    <lineage>
        <taxon>Bacteria</taxon>
        <taxon>Pseudomonadati</taxon>
        <taxon>Pseudomonadota</taxon>
        <taxon>Alphaproteobacteria</taxon>
        <taxon>Caulobacterales</taxon>
        <taxon>Caulobacteraceae</taxon>
        <taxon>Brevundimonas</taxon>
    </lineage>
</organism>
<evidence type="ECO:0000313" key="1">
    <source>
        <dbReference type="EMBL" id="ADL02315.1"/>
    </source>
</evidence>
<dbReference type="HOGENOM" id="CLU_075843_1_0_5"/>
<dbReference type="SUPFAM" id="SSF55144">
    <property type="entry name" value="LigT-like"/>
    <property type="match status" value="1"/>
</dbReference>
<dbReference type="KEGG" id="bsb:Bresu_3009"/>
<dbReference type="PANTHER" id="PTHR40037">
    <property type="entry name" value="PHOSPHOESTERASE YJCG-RELATED"/>
    <property type="match status" value="1"/>
</dbReference>
<gene>
    <name evidence="1" type="ordered locus">Bresu_3009</name>
</gene>
<dbReference type="EMBL" id="CP002102">
    <property type="protein sequence ID" value="ADL02315.1"/>
    <property type="molecule type" value="Genomic_DNA"/>
</dbReference>
<dbReference type="InterPro" id="IPR050580">
    <property type="entry name" value="2H_phosphoesterase_YjcG-like"/>
</dbReference>
<name>D9QP52_BRESC</name>
<accession>D9QP52</accession>
<protein>
    <submittedName>
        <fullName evidence="1">Phosphoesterase HXTX</fullName>
    </submittedName>
</protein>
<keyword evidence="2" id="KW-1185">Reference proteome</keyword>
<reference evidence="2" key="1">
    <citation type="journal article" date="2011" name="J. Bacteriol.">
        <title>Genome sequences of eight morphologically diverse alphaproteobacteria.</title>
        <authorList>
            <consortium name="US DOE Joint Genome Institute"/>
            <person name="Brown P.J."/>
            <person name="Kysela D.T."/>
            <person name="Buechlein A."/>
            <person name="Hemmerich C."/>
            <person name="Brun Y.V."/>
        </authorList>
    </citation>
    <scope>NUCLEOTIDE SEQUENCE [LARGE SCALE GENOMIC DNA]</scope>
    <source>
        <strain evidence="2">ATCC 15264 / DSM 4735 / LMG 14903 / NBRC 16000 / CB 81</strain>
    </source>
</reference>
<dbReference type="eggNOG" id="COG1514">
    <property type="taxonomic scope" value="Bacteria"/>
</dbReference>